<organism evidence="10 11">
    <name type="scientific">Anaerobacillus alkalidiazotrophicus</name>
    <dbReference type="NCBI Taxonomy" id="472963"/>
    <lineage>
        <taxon>Bacteria</taxon>
        <taxon>Bacillati</taxon>
        <taxon>Bacillota</taxon>
        <taxon>Bacilli</taxon>
        <taxon>Bacillales</taxon>
        <taxon>Bacillaceae</taxon>
        <taxon>Anaerobacillus</taxon>
    </lineage>
</organism>
<dbReference type="InterPro" id="IPR016032">
    <property type="entry name" value="Sig_transdc_resp-reg_C-effctor"/>
</dbReference>
<reference evidence="10 11" key="1">
    <citation type="submission" date="2016-10" db="EMBL/GenBank/DDBJ databases">
        <title>Draft genome sequences of four alkaliphilic bacteria belonging to the Anaerobacillus genus.</title>
        <authorList>
            <person name="Bassil N.M."/>
            <person name="Lloyd J.R."/>
        </authorList>
    </citation>
    <scope>NUCLEOTIDE SEQUENCE [LARGE SCALE GENOMIC DNA]</scope>
    <source>
        <strain evidence="10 11">DSM 22531</strain>
    </source>
</reference>
<evidence type="ECO:0000313" key="9">
    <source>
        <dbReference type="EMBL" id="OIJ18124.1"/>
    </source>
</evidence>
<dbReference type="Gene3D" id="3.40.50.2300">
    <property type="match status" value="1"/>
</dbReference>
<dbReference type="InterPro" id="IPR058245">
    <property type="entry name" value="NreC/VraR/RcsB-like_REC"/>
</dbReference>
<dbReference type="SUPFAM" id="SSF46894">
    <property type="entry name" value="C-terminal effector domain of the bipartite response regulators"/>
    <property type="match status" value="1"/>
</dbReference>
<keyword evidence="4 10" id="KW-0238">DNA-binding</keyword>
<dbReference type="Pfam" id="PF00196">
    <property type="entry name" value="GerE"/>
    <property type="match status" value="1"/>
</dbReference>
<keyword evidence="5" id="KW-0804">Transcription</keyword>
<dbReference type="GO" id="GO:0006355">
    <property type="term" value="P:regulation of DNA-templated transcription"/>
    <property type="evidence" value="ECO:0007669"/>
    <property type="project" value="InterPro"/>
</dbReference>
<dbReference type="EMBL" id="MLQS01000017">
    <property type="protein sequence ID" value="OIJ19603.1"/>
    <property type="molecule type" value="Genomic_DNA"/>
</dbReference>
<gene>
    <name evidence="10" type="ORF">BKP45_11040</name>
    <name evidence="9" type="ORF">BKP45_16755</name>
</gene>
<feature type="modified residue" description="4-aspartylphosphate" evidence="6">
    <location>
        <position position="61"/>
    </location>
</feature>
<dbReference type="Pfam" id="PF00072">
    <property type="entry name" value="Response_reg"/>
    <property type="match status" value="1"/>
</dbReference>
<name>A0A1S2M563_9BACI</name>
<dbReference type="GO" id="GO:0005737">
    <property type="term" value="C:cytoplasm"/>
    <property type="evidence" value="ECO:0007669"/>
    <property type="project" value="UniProtKB-SubCell"/>
</dbReference>
<dbReference type="InterPro" id="IPR011006">
    <property type="entry name" value="CheY-like_superfamily"/>
</dbReference>
<evidence type="ECO:0000256" key="6">
    <source>
        <dbReference type="PROSITE-ProRule" id="PRU00169"/>
    </source>
</evidence>
<keyword evidence="3" id="KW-0805">Transcription regulation</keyword>
<evidence type="ECO:0000259" key="8">
    <source>
        <dbReference type="PROSITE" id="PS50110"/>
    </source>
</evidence>
<evidence type="ECO:0000256" key="5">
    <source>
        <dbReference type="ARBA" id="ARBA00023163"/>
    </source>
</evidence>
<accession>A0A1S2M563</accession>
<dbReference type="CDD" id="cd06170">
    <property type="entry name" value="LuxR_C_like"/>
    <property type="match status" value="1"/>
</dbReference>
<dbReference type="InterPro" id="IPR000792">
    <property type="entry name" value="Tscrpt_reg_LuxR_C"/>
</dbReference>
<evidence type="ECO:0000256" key="4">
    <source>
        <dbReference type="ARBA" id="ARBA00023125"/>
    </source>
</evidence>
<protein>
    <submittedName>
        <fullName evidence="10">DNA-binding response regulator</fullName>
    </submittedName>
</protein>
<dbReference type="AlphaFoldDB" id="A0A1S2M563"/>
<comment type="caution">
    <text evidence="10">The sequence shown here is derived from an EMBL/GenBank/DDBJ whole genome shotgun (WGS) entry which is preliminary data.</text>
</comment>
<evidence type="ECO:0000313" key="11">
    <source>
        <dbReference type="Proteomes" id="UP000180057"/>
    </source>
</evidence>
<dbReference type="GO" id="GO:0000160">
    <property type="term" value="P:phosphorelay signal transduction system"/>
    <property type="evidence" value="ECO:0007669"/>
    <property type="project" value="InterPro"/>
</dbReference>
<dbReference type="InterPro" id="IPR039420">
    <property type="entry name" value="WalR-like"/>
</dbReference>
<keyword evidence="2 6" id="KW-0597">Phosphoprotein</keyword>
<evidence type="ECO:0000256" key="3">
    <source>
        <dbReference type="ARBA" id="ARBA00023015"/>
    </source>
</evidence>
<dbReference type="GO" id="GO:0003677">
    <property type="term" value="F:DNA binding"/>
    <property type="evidence" value="ECO:0007669"/>
    <property type="project" value="UniProtKB-KW"/>
</dbReference>
<proteinExistence type="predicted"/>
<dbReference type="CDD" id="cd17535">
    <property type="entry name" value="REC_NarL-like"/>
    <property type="match status" value="1"/>
</dbReference>
<dbReference type="SMART" id="SM00448">
    <property type="entry name" value="REC"/>
    <property type="match status" value="1"/>
</dbReference>
<dbReference type="EMBL" id="MLQS01000030">
    <property type="protein sequence ID" value="OIJ18124.1"/>
    <property type="molecule type" value="Genomic_DNA"/>
</dbReference>
<dbReference type="PANTHER" id="PTHR43214">
    <property type="entry name" value="TWO-COMPONENT RESPONSE REGULATOR"/>
    <property type="match status" value="1"/>
</dbReference>
<dbReference type="PROSITE" id="PS50110">
    <property type="entry name" value="RESPONSE_REGULATORY"/>
    <property type="match status" value="1"/>
</dbReference>
<dbReference type="InterPro" id="IPR001789">
    <property type="entry name" value="Sig_transdc_resp-reg_receiver"/>
</dbReference>
<evidence type="ECO:0000256" key="1">
    <source>
        <dbReference type="ARBA" id="ARBA00004496"/>
    </source>
</evidence>
<dbReference type="Proteomes" id="UP000180057">
    <property type="component" value="Unassembled WGS sequence"/>
</dbReference>
<dbReference type="PRINTS" id="PR00038">
    <property type="entry name" value="HTHLUXR"/>
</dbReference>
<feature type="domain" description="Response regulatory" evidence="8">
    <location>
        <begin position="10"/>
        <end position="126"/>
    </location>
</feature>
<dbReference type="SMART" id="SM00421">
    <property type="entry name" value="HTH_LUXR"/>
    <property type="match status" value="1"/>
</dbReference>
<feature type="domain" description="HTH luxR-type" evidence="7">
    <location>
        <begin position="153"/>
        <end position="218"/>
    </location>
</feature>
<evidence type="ECO:0000259" key="7">
    <source>
        <dbReference type="PROSITE" id="PS50043"/>
    </source>
</evidence>
<dbReference type="SUPFAM" id="SSF52172">
    <property type="entry name" value="CheY-like"/>
    <property type="match status" value="1"/>
</dbReference>
<dbReference type="STRING" id="472963.BKP45_11040"/>
<evidence type="ECO:0000256" key="2">
    <source>
        <dbReference type="ARBA" id="ARBA00022553"/>
    </source>
</evidence>
<comment type="subcellular location">
    <subcellularLocation>
        <location evidence="1">Cytoplasm</location>
    </subcellularLocation>
</comment>
<keyword evidence="11" id="KW-1185">Reference proteome</keyword>
<evidence type="ECO:0000313" key="10">
    <source>
        <dbReference type="EMBL" id="OIJ19603.1"/>
    </source>
</evidence>
<sequence length="224" mass="25174">MEEENFLTIKIMLADDHPVFRSGLKNIILTEKDFEIVAEAENGNIAIEKAEKYTPDIIIMDINMPQKDGIEATKIIKEKVPDTKILILTMYSDEAYLKEGLNAGASGYVLKRAVDTELIAAVQTVLSGEHYIYPTLIPSLYAKPNESEQESEVGSEVDLLSPREREVLKYIALGYTQKEISTELFISIKTVDTYKARIMEKIGAKKKSNLVRYALKHGIISSKD</sequence>
<dbReference type="PANTHER" id="PTHR43214:SF43">
    <property type="entry name" value="TWO-COMPONENT RESPONSE REGULATOR"/>
    <property type="match status" value="1"/>
</dbReference>
<dbReference type="PROSITE" id="PS50043">
    <property type="entry name" value="HTH_LUXR_2"/>
    <property type="match status" value="1"/>
</dbReference>